<dbReference type="RefSeq" id="WP_203113462.1">
    <property type="nucleotide sequence ID" value="NZ_JADOBG010000023.1"/>
</dbReference>
<gene>
    <name evidence="1" type="ORF">I5282_16425</name>
</gene>
<keyword evidence="2" id="KW-1185">Reference proteome</keyword>
<evidence type="ECO:0000313" key="2">
    <source>
        <dbReference type="Proteomes" id="UP000809910"/>
    </source>
</evidence>
<reference evidence="1 2" key="1">
    <citation type="submission" date="2020-12" db="EMBL/GenBank/DDBJ databases">
        <title>WGS of Legionella: environmental sample.</title>
        <authorList>
            <person name="Cristino S."/>
            <person name="Girolamini L."/>
            <person name="Salaris S."/>
            <person name="Pascale M.R."/>
            <person name="Mazzotta M."/>
            <person name="Orsini M."/>
            <person name="Grottola A."/>
        </authorList>
    </citation>
    <scope>NUCLEOTIDE SEQUENCE [LARGE SCALE GENOMIC DNA]</scope>
    <source>
        <strain evidence="1 2">30cs62</strain>
    </source>
</reference>
<name>A0ABS1WFV0_9GAMM</name>
<organism evidence="1 2">
    <name type="scientific">Legionella bononiensis</name>
    <dbReference type="NCBI Taxonomy" id="2793102"/>
    <lineage>
        <taxon>Bacteria</taxon>
        <taxon>Pseudomonadati</taxon>
        <taxon>Pseudomonadota</taxon>
        <taxon>Gammaproteobacteria</taxon>
        <taxon>Legionellales</taxon>
        <taxon>Legionellaceae</taxon>
        <taxon>Legionella</taxon>
    </lineage>
</organism>
<accession>A0ABS1WFV0</accession>
<evidence type="ECO:0008006" key="3">
    <source>
        <dbReference type="Google" id="ProtNLM"/>
    </source>
</evidence>
<evidence type="ECO:0000313" key="1">
    <source>
        <dbReference type="EMBL" id="MBL7528150.1"/>
    </source>
</evidence>
<dbReference type="EMBL" id="JADWVN010000029">
    <property type="protein sequence ID" value="MBL7528150.1"/>
    <property type="molecule type" value="Genomic_DNA"/>
</dbReference>
<sequence>MNELLTFLIEHLSERDSFKRIREIASVLIQQEIPQTEDQKREHIISSLEEIESRRDIAIEKKKVILATLEVILLSKRISDFRETYCLTQRVKGNNNHSWTLQGAEMVISTRHPDIPVHYATYTHKGMDNVVFDAIINALKTNKGIWFVLGYDTSLHLTLLRLEFSETGILEVKILDSLGIIPSKSAGSGSLHSNLLTFIKFILLHFDQKLYTMTGYPYPRQKDGVNCFSFVLSDLETGQKLLDDGHLSAEFFNDSCEDLYPSDEPNIKYRKFRPHFFKISQFLEDVPEEEQSLAIMPVSSRKSKVGNQLALRQSITALVTLARSGTIVFTAAHYTHEDKSEEDIENNCVIM</sequence>
<proteinExistence type="predicted"/>
<dbReference type="Proteomes" id="UP000809910">
    <property type="component" value="Unassembled WGS sequence"/>
</dbReference>
<comment type="caution">
    <text evidence="1">The sequence shown here is derived from an EMBL/GenBank/DDBJ whole genome shotgun (WGS) entry which is preliminary data.</text>
</comment>
<protein>
    <recommendedName>
        <fullName evidence="3">Dot/Icm T4SS effector</fullName>
    </recommendedName>
</protein>